<keyword evidence="5" id="KW-1185">Reference proteome</keyword>
<dbReference type="Proteomes" id="UP000431826">
    <property type="component" value="Unassembled WGS sequence"/>
</dbReference>
<feature type="transmembrane region" description="Helical" evidence="2">
    <location>
        <begin position="266"/>
        <end position="291"/>
    </location>
</feature>
<gene>
    <name evidence="4" type="ORF">Stube_16140</name>
</gene>
<feature type="transmembrane region" description="Helical" evidence="2">
    <location>
        <begin position="142"/>
        <end position="161"/>
    </location>
</feature>
<dbReference type="InterPro" id="IPR000326">
    <property type="entry name" value="PAP2/HPO"/>
</dbReference>
<feature type="transmembrane region" description="Helical" evidence="2">
    <location>
        <begin position="92"/>
        <end position="110"/>
    </location>
</feature>
<keyword evidence="2" id="KW-1133">Transmembrane helix</keyword>
<sequence length="342" mass="35541">MRETPRSQGTAGDARSALPRLRSGRALAHDTGTPGSGNPHRSDVRPPHTPRGARDTGQRGRLGTTPPVPRRPTPFPGSPGPSGDGSRRLSPWWICALGALLFAALTWQVADHGPLRTLDERLGRALASGELPAGPAEFAADLGNTAVALPVLCVVMVWAGWQEWRGRSVAAPGEGAPVRWWLPPLAAGLTLAAVPALVVPLKLWLARPGPPQMAGGAHDGFYPSGHGATAAAAYGVAGLLVMRGVRRTRRMRGTRAGRPGGRPVAPVVRLVTPAVVAAVALLNGAVGLGLVRRGYHWPLDVLGSWCLAGVLLGLWCVVCDRWSEAGAGGAGRAPTPDHRAGP</sequence>
<feature type="transmembrane region" description="Helical" evidence="2">
    <location>
        <begin position="297"/>
        <end position="318"/>
    </location>
</feature>
<organism evidence="4 5">
    <name type="scientific">Streptomyces tubercidicus</name>
    <dbReference type="NCBI Taxonomy" id="47759"/>
    <lineage>
        <taxon>Bacteria</taxon>
        <taxon>Bacillati</taxon>
        <taxon>Actinomycetota</taxon>
        <taxon>Actinomycetes</taxon>
        <taxon>Kitasatosporales</taxon>
        <taxon>Streptomycetaceae</taxon>
        <taxon>Streptomyces</taxon>
    </lineage>
</organism>
<name>A0A640UQG5_9ACTN</name>
<feature type="domain" description="Phosphatidic acid phosphatase type 2/haloperoxidase" evidence="3">
    <location>
        <begin position="185"/>
        <end position="316"/>
    </location>
</feature>
<keyword evidence="2" id="KW-0472">Membrane</keyword>
<feature type="transmembrane region" description="Helical" evidence="2">
    <location>
        <begin position="181"/>
        <end position="205"/>
    </location>
</feature>
<dbReference type="SUPFAM" id="SSF48317">
    <property type="entry name" value="Acid phosphatase/Vanadium-dependent haloperoxidase"/>
    <property type="match status" value="1"/>
</dbReference>
<dbReference type="Gene3D" id="1.20.144.10">
    <property type="entry name" value="Phosphatidic acid phosphatase type 2/haloperoxidase"/>
    <property type="match status" value="1"/>
</dbReference>
<feature type="transmembrane region" description="Helical" evidence="2">
    <location>
        <begin position="225"/>
        <end position="245"/>
    </location>
</feature>
<feature type="compositionally biased region" description="Basic and acidic residues" evidence="1">
    <location>
        <begin position="40"/>
        <end position="58"/>
    </location>
</feature>
<keyword evidence="2" id="KW-0812">Transmembrane</keyword>
<reference evidence="4 5" key="1">
    <citation type="submission" date="2019-12" db="EMBL/GenBank/DDBJ databases">
        <title>Whole genome shotgun sequence of Streptomyces tubercidicus NBRC 13090.</title>
        <authorList>
            <person name="Ichikawa N."/>
            <person name="Kimura A."/>
            <person name="Kitahashi Y."/>
            <person name="Komaki H."/>
            <person name="Tamura T."/>
        </authorList>
    </citation>
    <scope>NUCLEOTIDE SEQUENCE [LARGE SCALE GENOMIC DNA]</scope>
    <source>
        <strain evidence="4 5">NBRC 13090</strain>
    </source>
</reference>
<dbReference type="EMBL" id="BLIR01000001">
    <property type="protein sequence ID" value="GFE36941.1"/>
    <property type="molecule type" value="Genomic_DNA"/>
</dbReference>
<comment type="caution">
    <text evidence="4">The sequence shown here is derived from an EMBL/GenBank/DDBJ whole genome shotgun (WGS) entry which is preliminary data.</text>
</comment>
<evidence type="ECO:0000313" key="5">
    <source>
        <dbReference type="Proteomes" id="UP000431826"/>
    </source>
</evidence>
<accession>A0A640UQG5</accession>
<feature type="region of interest" description="Disordered" evidence="1">
    <location>
        <begin position="1"/>
        <end position="84"/>
    </location>
</feature>
<dbReference type="AlphaFoldDB" id="A0A640UQG5"/>
<evidence type="ECO:0000259" key="3">
    <source>
        <dbReference type="Pfam" id="PF01569"/>
    </source>
</evidence>
<feature type="compositionally biased region" description="Polar residues" evidence="1">
    <location>
        <begin position="1"/>
        <end position="10"/>
    </location>
</feature>
<evidence type="ECO:0000313" key="4">
    <source>
        <dbReference type="EMBL" id="GFE36941.1"/>
    </source>
</evidence>
<proteinExistence type="predicted"/>
<evidence type="ECO:0000256" key="2">
    <source>
        <dbReference type="SAM" id="Phobius"/>
    </source>
</evidence>
<evidence type="ECO:0000256" key="1">
    <source>
        <dbReference type="SAM" id="MobiDB-lite"/>
    </source>
</evidence>
<dbReference type="InterPro" id="IPR036938">
    <property type="entry name" value="PAP2/HPO_sf"/>
</dbReference>
<dbReference type="Pfam" id="PF01569">
    <property type="entry name" value="PAP2"/>
    <property type="match status" value="1"/>
</dbReference>
<feature type="compositionally biased region" description="Pro residues" evidence="1">
    <location>
        <begin position="66"/>
        <end position="79"/>
    </location>
</feature>
<protein>
    <recommendedName>
        <fullName evidence="3">Phosphatidic acid phosphatase type 2/haloperoxidase domain-containing protein</fullName>
    </recommendedName>
</protein>